<proteinExistence type="predicted"/>
<dbReference type="PANTHER" id="PTHR23282:SF101">
    <property type="entry name" value="MAM DOMAIN-CONTAINING PROTEIN"/>
    <property type="match status" value="1"/>
</dbReference>
<dbReference type="Gene3D" id="2.60.120.200">
    <property type="match status" value="8"/>
</dbReference>
<feature type="domain" description="MAM" evidence="3">
    <location>
        <begin position="675"/>
        <end position="848"/>
    </location>
</feature>
<dbReference type="InterPro" id="IPR000998">
    <property type="entry name" value="MAM_dom"/>
</dbReference>
<evidence type="ECO:0000259" key="3">
    <source>
        <dbReference type="PROSITE" id="PS50060"/>
    </source>
</evidence>
<feature type="domain" description="MAM" evidence="3">
    <location>
        <begin position="1206"/>
        <end position="1370"/>
    </location>
</feature>
<evidence type="ECO:0000313" key="4">
    <source>
        <dbReference type="EMBL" id="RMZ97805.1"/>
    </source>
</evidence>
<dbReference type="InterPro" id="IPR013320">
    <property type="entry name" value="ConA-like_dom_sf"/>
</dbReference>
<gene>
    <name evidence="4" type="ORF">BpHYR1_049251</name>
</gene>
<evidence type="ECO:0000313" key="5">
    <source>
        <dbReference type="Proteomes" id="UP000276133"/>
    </source>
</evidence>
<dbReference type="OrthoDB" id="412155at2759"/>
<dbReference type="Pfam" id="PF00629">
    <property type="entry name" value="MAM"/>
    <property type="match status" value="8"/>
</dbReference>
<evidence type="ECO:0000256" key="1">
    <source>
        <dbReference type="ARBA" id="ARBA00022737"/>
    </source>
</evidence>
<feature type="domain" description="MAM" evidence="3">
    <location>
        <begin position="502"/>
        <end position="673"/>
    </location>
</feature>
<keyword evidence="2" id="KW-1015">Disulfide bond</keyword>
<keyword evidence="4" id="KW-0675">Receptor</keyword>
<evidence type="ECO:0000256" key="2">
    <source>
        <dbReference type="ARBA" id="ARBA00023157"/>
    </source>
</evidence>
<keyword evidence="1" id="KW-0677">Repeat</keyword>
<comment type="caution">
    <text evidence="4">The sequence shown here is derived from an EMBL/GenBank/DDBJ whole genome shotgun (WGS) entry which is preliminary data.</text>
</comment>
<dbReference type="PROSITE" id="PS50060">
    <property type="entry name" value="MAM_2"/>
    <property type="match status" value="8"/>
</dbReference>
<name>A0A3M7PFB6_BRAPC</name>
<reference evidence="4 5" key="1">
    <citation type="journal article" date="2018" name="Sci. Rep.">
        <title>Genomic signatures of local adaptation to the degree of environmental predictability in rotifers.</title>
        <authorList>
            <person name="Franch-Gras L."/>
            <person name="Hahn C."/>
            <person name="Garcia-Roger E.M."/>
            <person name="Carmona M.J."/>
            <person name="Serra M."/>
            <person name="Gomez A."/>
        </authorList>
    </citation>
    <scope>NUCLEOTIDE SEQUENCE [LARGE SCALE GENOMIC DNA]</scope>
    <source>
        <strain evidence="4">HYR1</strain>
    </source>
</reference>
<dbReference type="InterPro" id="IPR051560">
    <property type="entry name" value="MAM_domain-containing"/>
</dbReference>
<feature type="non-terminal residue" evidence="4">
    <location>
        <position position="1391"/>
    </location>
</feature>
<dbReference type="STRING" id="10195.A0A3M7PFB6"/>
<dbReference type="GO" id="GO:0016020">
    <property type="term" value="C:membrane"/>
    <property type="evidence" value="ECO:0007669"/>
    <property type="project" value="InterPro"/>
</dbReference>
<feature type="domain" description="MAM" evidence="3">
    <location>
        <begin position="342"/>
        <end position="498"/>
    </location>
</feature>
<dbReference type="PANTHER" id="PTHR23282">
    <property type="entry name" value="APICAL ENDOSOMAL GLYCOPROTEIN PRECURSOR"/>
    <property type="match status" value="1"/>
</dbReference>
<feature type="domain" description="MAM" evidence="3">
    <location>
        <begin position="881"/>
        <end position="1041"/>
    </location>
</feature>
<dbReference type="FunFam" id="2.60.120.200:FF:000182">
    <property type="entry name" value="MAM and LDL-receptor class A domain-containing protein 1"/>
    <property type="match status" value="1"/>
</dbReference>
<organism evidence="4 5">
    <name type="scientific">Brachionus plicatilis</name>
    <name type="common">Marine rotifer</name>
    <name type="synonym">Brachionus muelleri</name>
    <dbReference type="NCBI Taxonomy" id="10195"/>
    <lineage>
        <taxon>Eukaryota</taxon>
        <taxon>Metazoa</taxon>
        <taxon>Spiralia</taxon>
        <taxon>Gnathifera</taxon>
        <taxon>Rotifera</taxon>
        <taxon>Eurotatoria</taxon>
        <taxon>Monogononta</taxon>
        <taxon>Pseudotrocha</taxon>
        <taxon>Ploima</taxon>
        <taxon>Brachionidae</taxon>
        <taxon>Brachionus</taxon>
    </lineage>
</organism>
<accession>A0A3M7PFB6</accession>
<dbReference type="SUPFAM" id="SSF49899">
    <property type="entry name" value="Concanavalin A-like lectins/glucanases"/>
    <property type="match status" value="8"/>
</dbReference>
<dbReference type="SMART" id="SM00137">
    <property type="entry name" value="MAM"/>
    <property type="match status" value="8"/>
</dbReference>
<dbReference type="PRINTS" id="PR00020">
    <property type="entry name" value="MAMDOMAIN"/>
</dbReference>
<feature type="domain" description="MAM" evidence="3">
    <location>
        <begin position="142"/>
        <end position="307"/>
    </location>
</feature>
<dbReference type="PROSITE" id="PS00740">
    <property type="entry name" value="MAM_1"/>
    <property type="match status" value="1"/>
</dbReference>
<feature type="domain" description="MAM" evidence="3">
    <location>
        <begin position="1045"/>
        <end position="1204"/>
    </location>
</feature>
<dbReference type="Proteomes" id="UP000276133">
    <property type="component" value="Unassembled WGS sequence"/>
</dbReference>
<dbReference type="CDD" id="cd06263">
    <property type="entry name" value="MAM"/>
    <property type="match status" value="8"/>
</dbReference>
<protein>
    <submittedName>
        <fullName evidence="4">MAM and LDL-receptor class A domain-containing 1-like</fullName>
    </submittedName>
</protein>
<feature type="domain" description="MAM" evidence="3">
    <location>
        <begin position="21"/>
        <end position="140"/>
    </location>
</feature>
<keyword evidence="5" id="KW-1185">Reference proteome</keyword>
<dbReference type="EMBL" id="REGN01011161">
    <property type="protein sequence ID" value="RMZ97805.1"/>
    <property type="molecule type" value="Genomic_DNA"/>
</dbReference>
<sequence length="1391" mass="155933">MYFIQKNFNLIYEQILSITIHTLQTPEGNFMLFDASQQKITARLESPIQVKSSGSCVHFFYNTNGKDVYGLKVYKKSANLLSIPLWTSYGNTGDQWLLAEVTLKSPDSTWQAVFEGLRGYGNDGNIAIDDIRITKGDCPNAGDCNFEEKSLCNYRNNDNSKIKWVVKQGIVSSLTGPTSDHTFGTSTGSYASFITDTPTQTGWMGRLESQPLNYLQEDVCVRFWYHMYSYLPNNLGTLNVYLYDINLNSSTLLWSLTYSQGSGWKEGAFSYKINDKHKIIFEGVRGIGRGDIALDDIRFIQTSNCAFYPNYAVPNATLTTVSTTTRLTTTVSNYIWNPQSEYDCNFEKDFCSWTSDPTADFEWLRATPSVLTTTYSPLEDHTYQNKSGYFIRIDPYKPSNQVCRLQSPVITDLKDRCLEFYYYAYGSDVSTLNVYLKSNQLGLPRWTRMKNQGREWHRAQLKITDQKTPYQIVFEGTVGSFTGVIAVDDIRVLPECPPSTDRFCDFETDDICGYTYLNTGNIDWKRGNKATAPSNGPVADHSLGTQFGYFMYSSGTSTNQIQRALLASQVFNPNNEQCVEFYYFHAPASIGSLNIYAKLKTVYNSSAELPIWTEPFANNGFNGWQFAQVPLGHAITNTPYQVIFEEFVSANKPGNDFNIYIDDVFVRDGSCLPIGDCDFENGFCSCLLSNLYLSSWEPIDSATFTSSWVVTSGDPNDNFRPLNDHSTGSSYGSYAFVESAKSGNLAIMSSQVFQNPTSYRGRCLTFWYYISGTNPGSISIYVRNLSNNQDKMIWKEGLSDKGAQWNYGQFGFYINSEYTIIIEGTSGSSQSSIAIDDIFFKDAQYCTISPLSAAVGSGLPIPSTTTTTTKSPQSTSAPSIYDCTFELGYCNWKNDSSQALIWKRNKGSTGSIDTGSDVDHTLATPEGWYIYIETSSPAKANDSARLLSPNFSGGNSPRCLTFYYHMRGRHIGNLNVYTQTQTNESVVWSKAGTQGNKWLRGQVNLKSNENFIVIFEGVRGNGYYGDISLDDISVVDGYCVTNDLFNCDFEQDSCSFISDLTGNFNWTRTNGRNSFGIYLDHTTNSISGYFLELDLYQKNAGDKARVITPLFNFVPEGYCLTWYYHMSGREMGKLAVYIQVEDKRGLLWRFGEDVGKIWNAAQLSILPIGEYKNFSLIFEGEKTNEYGSVMAIDDIKIEYGSCQSFGGCTFEGEGLCFWQNILDSRDDFDWELGSYQTGTSLTGPNVDHTYGDATGTYLFIETNAPLKPGDKAWLESTLFLPTPSYGLCFDFWYHMFGTGMGTLNIYTYKANNTALIWSQSGNKGDVWLNGQVNIISASSFRLLIEGVKGPNARSDIAIDDFDFIERPCNTIPDSADPNVIITTTSMTTTLS</sequence>